<evidence type="ECO:0000313" key="2">
    <source>
        <dbReference type="Proteomes" id="UP001163603"/>
    </source>
</evidence>
<organism evidence="1 2">
    <name type="scientific">Pistacia integerrima</name>
    <dbReference type="NCBI Taxonomy" id="434235"/>
    <lineage>
        <taxon>Eukaryota</taxon>
        <taxon>Viridiplantae</taxon>
        <taxon>Streptophyta</taxon>
        <taxon>Embryophyta</taxon>
        <taxon>Tracheophyta</taxon>
        <taxon>Spermatophyta</taxon>
        <taxon>Magnoliopsida</taxon>
        <taxon>eudicotyledons</taxon>
        <taxon>Gunneridae</taxon>
        <taxon>Pentapetalae</taxon>
        <taxon>rosids</taxon>
        <taxon>malvids</taxon>
        <taxon>Sapindales</taxon>
        <taxon>Anacardiaceae</taxon>
        <taxon>Pistacia</taxon>
    </lineage>
</organism>
<gene>
    <name evidence="1" type="ORF">Pint_02539</name>
</gene>
<proteinExistence type="predicted"/>
<comment type="caution">
    <text evidence="1">The sequence shown here is derived from an EMBL/GenBank/DDBJ whole genome shotgun (WGS) entry which is preliminary data.</text>
</comment>
<name>A0ACC0ZJW5_9ROSI</name>
<dbReference type="Proteomes" id="UP001163603">
    <property type="component" value="Chromosome 1"/>
</dbReference>
<reference evidence="2" key="1">
    <citation type="journal article" date="2023" name="G3 (Bethesda)">
        <title>Genome assembly and association tests identify interacting loci associated with vigor, precocity, and sex in interspecific pistachio rootstocks.</title>
        <authorList>
            <person name="Palmer W."/>
            <person name="Jacygrad E."/>
            <person name="Sagayaradj S."/>
            <person name="Cavanaugh K."/>
            <person name="Han R."/>
            <person name="Bertier L."/>
            <person name="Beede B."/>
            <person name="Kafkas S."/>
            <person name="Golino D."/>
            <person name="Preece J."/>
            <person name="Michelmore R."/>
        </authorList>
    </citation>
    <scope>NUCLEOTIDE SEQUENCE [LARGE SCALE GENOMIC DNA]</scope>
</reference>
<protein>
    <submittedName>
        <fullName evidence="1">Uncharacterized protein</fullName>
    </submittedName>
</protein>
<keyword evidence="2" id="KW-1185">Reference proteome</keyword>
<sequence length="26" mass="3137">MIEFQEETSALSMYLLNQVVRFGWDE</sequence>
<accession>A0ACC0ZJW5</accession>
<evidence type="ECO:0000313" key="1">
    <source>
        <dbReference type="EMBL" id="KAJ0052527.1"/>
    </source>
</evidence>
<dbReference type="EMBL" id="CM047736">
    <property type="protein sequence ID" value="KAJ0052527.1"/>
    <property type="molecule type" value="Genomic_DNA"/>
</dbReference>